<keyword evidence="13" id="KW-1185">Reference proteome</keyword>
<dbReference type="InterPro" id="IPR001841">
    <property type="entry name" value="Znf_RING"/>
</dbReference>
<dbReference type="SMART" id="SM00184">
    <property type="entry name" value="RING"/>
    <property type="match status" value="1"/>
</dbReference>
<evidence type="ECO:0000256" key="3">
    <source>
        <dbReference type="ARBA" id="ARBA00022723"/>
    </source>
</evidence>
<evidence type="ECO:0000259" key="11">
    <source>
        <dbReference type="PROSITE" id="PS50089"/>
    </source>
</evidence>
<evidence type="ECO:0000256" key="5">
    <source>
        <dbReference type="ARBA" id="ARBA00022833"/>
    </source>
</evidence>
<dbReference type="PANTHER" id="PTHR46539">
    <property type="entry name" value="E3 UBIQUITIN-PROTEIN LIGASE ATL42"/>
    <property type="match status" value="1"/>
</dbReference>
<evidence type="ECO:0000256" key="10">
    <source>
        <dbReference type="SAM" id="MobiDB-lite"/>
    </source>
</evidence>
<dbReference type="Proteomes" id="UP001603857">
    <property type="component" value="Unassembled WGS sequence"/>
</dbReference>
<keyword evidence="5" id="KW-0862">Zinc</keyword>
<accession>A0ABD1L298</accession>
<gene>
    <name evidence="12" type="ORF">Fmac_031499</name>
</gene>
<dbReference type="Pfam" id="PF13639">
    <property type="entry name" value="zf-RING_2"/>
    <property type="match status" value="1"/>
</dbReference>
<evidence type="ECO:0000313" key="12">
    <source>
        <dbReference type="EMBL" id="KAL2317623.1"/>
    </source>
</evidence>
<dbReference type="PANTHER" id="PTHR46539:SF1">
    <property type="entry name" value="E3 UBIQUITIN-PROTEIN LIGASE ATL42"/>
    <property type="match status" value="1"/>
</dbReference>
<dbReference type="EMBL" id="JBGMDY010000011">
    <property type="protein sequence ID" value="KAL2317623.1"/>
    <property type="molecule type" value="Genomic_DNA"/>
</dbReference>
<proteinExistence type="inferred from homology"/>
<dbReference type="InterPro" id="IPR013083">
    <property type="entry name" value="Znf_RING/FYVE/PHD"/>
</dbReference>
<dbReference type="SUPFAM" id="SSF57850">
    <property type="entry name" value="RING/U-box"/>
    <property type="match status" value="1"/>
</dbReference>
<sequence length="241" mass="27012">MDMGSELLSPPTNTTSPPRHRGGFSPPITTRHPSSQTRVFCAAAPSSAVTTHVSSPRTCGKTRALPLFRLESRKGQEQKDGVECAVCLGKFEDLEVLRLLPKCRHTFHVECVDKWLVNHSTCPLCRCRVEPHCDTPTRKPYVEELDVEKGQQDDDVSNENAGTTSSSANYCIVNVSPLQGGGVLQRWSDFQPLYALYLTSDMVTTWKAREGRRSNTCNSSNVRCWRHDEEFLRGHMISKEC</sequence>
<dbReference type="CDD" id="cd16461">
    <property type="entry name" value="RING-H2_EL5-like"/>
    <property type="match status" value="1"/>
</dbReference>
<protein>
    <recommendedName>
        <fullName evidence="11">RING-type domain-containing protein</fullName>
    </recommendedName>
</protein>
<comment type="similarity">
    <text evidence="8">Belongs to the RING-type zinc finger family. ATL subfamily.</text>
</comment>
<reference evidence="12 13" key="1">
    <citation type="submission" date="2024-08" db="EMBL/GenBank/DDBJ databases">
        <title>Insights into the chromosomal genome structure of Flemingia macrophylla.</title>
        <authorList>
            <person name="Ding Y."/>
            <person name="Zhao Y."/>
            <person name="Bi W."/>
            <person name="Wu M."/>
            <person name="Zhao G."/>
            <person name="Gong Y."/>
            <person name="Li W."/>
            <person name="Zhang P."/>
        </authorList>
    </citation>
    <scope>NUCLEOTIDE SEQUENCE [LARGE SCALE GENOMIC DNA]</scope>
    <source>
        <strain evidence="12">DYQJB</strain>
        <tissue evidence="12">Leaf</tissue>
    </source>
</reference>
<dbReference type="Gene3D" id="3.30.40.10">
    <property type="entry name" value="Zinc/RING finger domain, C3HC4 (zinc finger)"/>
    <property type="match status" value="1"/>
</dbReference>
<keyword evidence="6" id="KW-1133">Transmembrane helix</keyword>
<evidence type="ECO:0000256" key="6">
    <source>
        <dbReference type="ARBA" id="ARBA00022989"/>
    </source>
</evidence>
<keyword evidence="3" id="KW-0479">Metal-binding</keyword>
<comment type="subcellular location">
    <subcellularLocation>
        <location evidence="1">Membrane</location>
    </subcellularLocation>
</comment>
<evidence type="ECO:0000256" key="2">
    <source>
        <dbReference type="ARBA" id="ARBA00022692"/>
    </source>
</evidence>
<evidence type="ECO:0000256" key="9">
    <source>
        <dbReference type="PROSITE-ProRule" id="PRU00175"/>
    </source>
</evidence>
<name>A0ABD1L298_9FABA</name>
<keyword evidence="4 9" id="KW-0863">Zinc-finger</keyword>
<dbReference type="GO" id="GO:0016020">
    <property type="term" value="C:membrane"/>
    <property type="evidence" value="ECO:0007669"/>
    <property type="project" value="UniProtKB-SubCell"/>
</dbReference>
<organism evidence="12 13">
    <name type="scientific">Flemingia macrophylla</name>
    <dbReference type="NCBI Taxonomy" id="520843"/>
    <lineage>
        <taxon>Eukaryota</taxon>
        <taxon>Viridiplantae</taxon>
        <taxon>Streptophyta</taxon>
        <taxon>Embryophyta</taxon>
        <taxon>Tracheophyta</taxon>
        <taxon>Spermatophyta</taxon>
        <taxon>Magnoliopsida</taxon>
        <taxon>eudicotyledons</taxon>
        <taxon>Gunneridae</taxon>
        <taxon>Pentapetalae</taxon>
        <taxon>rosids</taxon>
        <taxon>fabids</taxon>
        <taxon>Fabales</taxon>
        <taxon>Fabaceae</taxon>
        <taxon>Papilionoideae</taxon>
        <taxon>50 kb inversion clade</taxon>
        <taxon>NPAAA clade</taxon>
        <taxon>indigoferoid/millettioid clade</taxon>
        <taxon>Phaseoleae</taxon>
        <taxon>Flemingia</taxon>
    </lineage>
</organism>
<evidence type="ECO:0000256" key="4">
    <source>
        <dbReference type="ARBA" id="ARBA00022771"/>
    </source>
</evidence>
<evidence type="ECO:0000256" key="1">
    <source>
        <dbReference type="ARBA" id="ARBA00004370"/>
    </source>
</evidence>
<keyword evidence="7" id="KW-0472">Membrane</keyword>
<feature type="domain" description="RING-type" evidence="11">
    <location>
        <begin position="84"/>
        <end position="126"/>
    </location>
</feature>
<comment type="caution">
    <text evidence="12">The sequence shown here is derived from an EMBL/GenBank/DDBJ whole genome shotgun (WGS) entry which is preliminary data.</text>
</comment>
<evidence type="ECO:0000256" key="8">
    <source>
        <dbReference type="ARBA" id="ARBA00024209"/>
    </source>
</evidence>
<keyword evidence="2" id="KW-0812">Transmembrane</keyword>
<feature type="region of interest" description="Disordered" evidence="10">
    <location>
        <begin position="1"/>
        <end position="33"/>
    </location>
</feature>
<dbReference type="GO" id="GO:0008270">
    <property type="term" value="F:zinc ion binding"/>
    <property type="evidence" value="ECO:0007669"/>
    <property type="project" value="UniProtKB-KW"/>
</dbReference>
<dbReference type="AlphaFoldDB" id="A0ABD1L298"/>
<evidence type="ECO:0000313" key="13">
    <source>
        <dbReference type="Proteomes" id="UP001603857"/>
    </source>
</evidence>
<evidence type="ECO:0000256" key="7">
    <source>
        <dbReference type="ARBA" id="ARBA00023136"/>
    </source>
</evidence>
<dbReference type="PROSITE" id="PS50089">
    <property type="entry name" value="ZF_RING_2"/>
    <property type="match status" value="1"/>
</dbReference>